<dbReference type="PANTHER" id="PTHR42714:SF2">
    <property type="entry name" value="TRNA MODIFICATION GTPASE GTPBP3, MITOCHONDRIAL"/>
    <property type="match status" value="1"/>
</dbReference>
<comment type="cofactor">
    <cofactor evidence="6">
        <name>K(+)</name>
        <dbReference type="ChEBI" id="CHEBI:29103"/>
    </cofactor>
    <text evidence="6">Binds 1 potassium ion per subunit.</text>
</comment>
<gene>
    <name evidence="6 9" type="primary">mnmE</name>
    <name evidence="6" type="synonym">trmE</name>
    <name evidence="9" type="ORF">FKY71_10945</name>
</gene>
<dbReference type="GO" id="GO:0005525">
    <property type="term" value="F:GTP binding"/>
    <property type="evidence" value="ECO:0007669"/>
    <property type="project" value="UniProtKB-UniRule"/>
</dbReference>
<comment type="caution">
    <text evidence="6">Lacks conserved residue(s) required for the propagation of feature annotation.</text>
</comment>
<feature type="binding site" evidence="6">
    <location>
        <position position="118"/>
    </location>
    <ligand>
        <name>(6S)-5-formyl-5,6,7,8-tetrahydrofolate</name>
        <dbReference type="ChEBI" id="CHEBI:57457"/>
    </ligand>
</feature>
<dbReference type="InterPro" id="IPR004520">
    <property type="entry name" value="GTPase_MnmE"/>
</dbReference>
<feature type="binding site" evidence="6">
    <location>
        <position position="245"/>
    </location>
    <ligand>
        <name>K(+)</name>
        <dbReference type="ChEBI" id="CHEBI:29103"/>
    </ligand>
</feature>
<keyword evidence="4 6" id="KW-0630">Potassium</keyword>
<feature type="binding site" evidence="6">
    <location>
        <position position="249"/>
    </location>
    <ligand>
        <name>Mg(2+)</name>
        <dbReference type="ChEBI" id="CHEBI:18420"/>
    </ligand>
</feature>
<feature type="binding site" evidence="6">
    <location>
        <begin position="243"/>
        <end position="249"/>
    </location>
    <ligand>
        <name>GTP</name>
        <dbReference type="ChEBI" id="CHEBI:37565"/>
    </ligand>
</feature>
<dbReference type="PROSITE" id="PS51709">
    <property type="entry name" value="G_TRME"/>
    <property type="match status" value="1"/>
</dbReference>
<feature type="binding site" evidence="6">
    <location>
        <position position="248"/>
    </location>
    <ligand>
        <name>K(+)</name>
        <dbReference type="ChEBI" id="CHEBI:29103"/>
    </ligand>
</feature>
<evidence type="ECO:0000256" key="4">
    <source>
        <dbReference type="ARBA" id="ARBA00022958"/>
    </source>
</evidence>
<dbReference type="SUPFAM" id="SSF116878">
    <property type="entry name" value="TrmE connector domain"/>
    <property type="match status" value="1"/>
</dbReference>
<dbReference type="Pfam" id="PF12631">
    <property type="entry name" value="MnmE_helical"/>
    <property type="match status" value="1"/>
</dbReference>
<comment type="caution">
    <text evidence="9">The sequence shown here is derived from an EMBL/GenBank/DDBJ whole genome shotgun (WGS) entry which is preliminary data.</text>
</comment>
<dbReference type="InterPro" id="IPR027417">
    <property type="entry name" value="P-loop_NTPase"/>
</dbReference>
<keyword evidence="6" id="KW-0963">Cytoplasm</keyword>
<feature type="binding site" evidence="6">
    <location>
        <position position="243"/>
    </location>
    <ligand>
        <name>K(+)</name>
        <dbReference type="ChEBI" id="CHEBI:29103"/>
    </ligand>
</feature>
<evidence type="ECO:0000256" key="6">
    <source>
        <dbReference type="HAMAP-Rule" id="MF_00379"/>
    </source>
</evidence>
<evidence type="ECO:0000313" key="10">
    <source>
        <dbReference type="Proteomes" id="UP000315400"/>
    </source>
</evidence>
<evidence type="ECO:0000259" key="8">
    <source>
        <dbReference type="PROSITE" id="PS51709"/>
    </source>
</evidence>
<dbReference type="Gene3D" id="3.30.1360.120">
    <property type="entry name" value="Probable tRNA modification gtpase trme, domain 1"/>
    <property type="match status" value="1"/>
</dbReference>
<dbReference type="GO" id="GO:0030488">
    <property type="term" value="P:tRNA methylation"/>
    <property type="evidence" value="ECO:0007669"/>
    <property type="project" value="TreeGrafter"/>
</dbReference>
<dbReference type="GO" id="GO:0003924">
    <property type="term" value="F:GTPase activity"/>
    <property type="evidence" value="ECO:0007669"/>
    <property type="project" value="UniProtKB-UniRule"/>
</dbReference>
<dbReference type="AlphaFoldDB" id="A0A540VQE7"/>
<dbReference type="NCBIfam" id="TIGR00450">
    <property type="entry name" value="mnmE_trmE_thdF"/>
    <property type="match status" value="1"/>
</dbReference>
<dbReference type="Pfam" id="PF01926">
    <property type="entry name" value="MMR_HSR1"/>
    <property type="match status" value="1"/>
</dbReference>
<feature type="domain" description="TrmE-type G" evidence="8">
    <location>
        <begin position="214"/>
        <end position="367"/>
    </location>
</feature>
<dbReference type="InterPro" id="IPR027266">
    <property type="entry name" value="TrmE/GcvT-like"/>
</dbReference>
<feature type="binding site" evidence="6">
    <location>
        <position position="228"/>
    </location>
    <ligand>
        <name>Mg(2+)</name>
        <dbReference type="ChEBI" id="CHEBI:18420"/>
    </ligand>
</feature>
<dbReference type="Gene3D" id="1.20.120.430">
    <property type="entry name" value="tRNA modification GTPase MnmE domain 2"/>
    <property type="match status" value="1"/>
</dbReference>
<feature type="binding site" evidence="6">
    <location>
        <begin position="268"/>
        <end position="271"/>
    </location>
    <ligand>
        <name>GTP</name>
        <dbReference type="ChEBI" id="CHEBI:37565"/>
    </ligand>
</feature>
<feature type="binding site" evidence="6">
    <location>
        <position position="22"/>
    </location>
    <ligand>
        <name>(6S)-5-formyl-5,6,7,8-tetrahydrofolate</name>
        <dbReference type="ChEBI" id="CHEBI:57457"/>
    </ligand>
</feature>
<dbReference type="Pfam" id="PF10396">
    <property type="entry name" value="TrmE_N"/>
    <property type="match status" value="1"/>
</dbReference>
<dbReference type="Proteomes" id="UP000315400">
    <property type="component" value="Unassembled WGS sequence"/>
</dbReference>
<evidence type="ECO:0000256" key="7">
    <source>
        <dbReference type="RuleBase" id="RU003313"/>
    </source>
</evidence>
<protein>
    <recommendedName>
        <fullName evidence="6">tRNA modification GTPase MnmE</fullName>
        <ecNumber evidence="6">3.6.-.-</ecNumber>
    </recommendedName>
</protein>
<keyword evidence="6" id="KW-0378">Hydrolase</keyword>
<comment type="subcellular location">
    <subcellularLocation>
        <location evidence="6">Cytoplasm</location>
    </subcellularLocation>
</comment>
<comment type="similarity">
    <text evidence="1 6 7">Belongs to the TRAFAC class TrmE-Era-EngA-EngB-Septin-like GTPase superfamily. TrmE GTPase family.</text>
</comment>
<keyword evidence="2 6" id="KW-0819">tRNA processing</keyword>
<sequence>MAEPTLCAVATPPGRGGIGVVRVSGPDAQALAQAIAPPLPAPRYAALRRFRDSSGEALDEGLVLFFPGPQSFTGEDVVEFHGHGGPIVLDRLLQRLLALGAVLAEPGAFSQRAFLNGRLDLTRAEAIADLIDAGSESAARAAMHSLQGEFAETVNGLVASVTELRVHLESSIDFADESLDGLAADELSGRIDAIAERLAATRRAAGQGQRLQEGLTLVIAGRPNAGKSSLLNALAGRDAAIVTELAGTTRDILDTQLHIDGLPLRVLDTAGLRDGGDVIEQEGVRRAQAAMARADRILLVSDDAAKDPDASSDLLDELPADVPLTRVASKIDLTDRAPGVQAGVIGVSALTGAGLDHLRAHLRGELGETHTEAGFIARRRHLQALDAAAEALTEARGAAAAGLGDELVAESLRLAQDRLGEITGTVTTEDLLGAIFSTFCIGK</sequence>
<proteinExistence type="inferred from homology"/>
<dbReference type="CDD" id="cd14858">
    <property type="entry name" value="TrmE_N"/>
    <property type="match status" value="1"/>
</dbReference>
<evidence type="ECO:0000256" key="3">
    <source>
        <dbReference type="ARBA" id="ARBA00022741"/>
    </source>
</evidence>
<comment type="subunit">
    <text evidence="6">Homodimer. Heterotetramer of two MnmE and two MnmG subunits.</text>
</comment>
<evidence type="ECO:0000256" key="5">
    <source>
        <dbReference type="ARBA" id="ARBA00023134"/>
    </source>
</evidence>
<feature type="binding site" evidence="6">
    <location>
        <position position="443"/>
    </location>
    <ligand>
        <name>(6S)-5-formyl-5,6,7,8-tetrahydrofolate</name>
        <dbReference type="ChEBI" id="CHEBI:57457"/>
    </ligand>
</feature>
<keyword evidence="5 6" id="KW-0342">GTP-binding</keyword>
<dbReference type="InterPro" id="IPR005225">
    <property type="entry name" value="Small_GTP-bd"/>
</dbReference>
<feature type="binding site" evidence="6">
    <location>
        <position position="224"/>
    </location>
    <ligand>
        <name>K(+)</name>
        <dbReference type="ChEBI" id="CHEBI:29103"/>
    </ligand>
</feature>
<comment type="function">
    <text evidence="6">Exhibits a very high intrinsic GTPase hydrolysis rate. Involved in the addition of a carboxymethylaminomethyl (cmnm) group at the wobble position (U34) of certain tRNAs, forming tRNA-cmnm(5)s(2)U34.</text>
</comment>
<evidence type="ECO:0000313" key="9">
    <source>
        <dbReference type="EMBL" id="TQE98992.1"/>
    </source>
</evidence>
<feature type="binding site" evidence="6">
    <location>
        <begin position="224"/>
        <end position="229"/>
    </location>
    <ligand>
        <name>GTP</name>
        <dbReference type="ChEBI" id="CHEBI:37565"/>
    </ligand>
</feature>
<name>A0A540VQE7_9GAMM</name>
<dbReference type="InterPro" id="IPR031168">
    <property type="entry name" value="G_TrmE"/>
</dbReference>
<dbReference type="InterPro" id="IPR027368">
    <property type="entry name" value="MnmE_dom2"/>
</dbReference>
<dbReference type="NCBIfam" id="TIGR00231">
    <property type="entry name" value="small_GTP"/>
    <property type="match status" value="1"/>
</dbReference>
<dbReference type="EMBL" id="VIFK01000104">
    <property type="protein sequence ID" value="TQE98992.1"/>
    <property type="molecule type" value="Genomic_DNA"/>
</dbReference>
<dbReference type="InterPro" id="IPR006073">
    <property type="entry name" value="GTP-bd"/>
</dbReference>
<feature type="binding site" evidence="6">
    <location>
        <position position="79"/>
    </location>
    <ligand>
        <name>(6S)-5-formyl-5,6,7,8-tetrahydrofolate</name>
        <dbReference type="ChEBI" id="CHEBI:57457"/>
    </ligand>
</feature>
<dbReference type="GO" id="GO:0002098">
    <property type="term" value="P:tRNA wobble uridine modification"/>
    <property type="evidence" value="ECO:0007669"/>
    <property type="project" value="TreeGrafter"/>
</dbReference>
<keyword evidence="6" id="KW-0460">Magnesium</keyword>
<dbReference type="NCBIfam" id="NF003661">
    <property type="entry name" value="PRK05291.1-3"/>
    <property type="match status" value="1"/>
</dbReference>
<evidence type="ECO:0000256" key="1">
    <source>
        <dbReference type="ARBA" id="ARBA00011043"/>
    </source>
</evidence>
<dbReference type="InterPro" id="IPR025867">
    <property type="entry name" value="MnmE_helical"/>
</dbReference>
<dbReference type="HAMAP" id="MF_00379">
    <property type="entry name" value="GTPase_MnmE"/>
    <property type="match status" value="1"/>
</dbReference>
<dbReference type="InterPro" id="IPR018948">
    <property type="entry name" value="GTP-bd_TrmE_N"/>
</dbReference>
<dbReference type="STRING" id="1260251.SPISAL_08435"/>
<dbReference type="PANTHER" id="PTHR42714">
    <property type="entry name" value="TRNA MODIFICATION GTPASE GTPBP3"/>
    <property type="match status" value="1"/>
</dbReference>
<keyword evidence="6" id="KW-0479">Metal-binding</keyword>
<dbReference type="GO" id="GO:0046872">
    <property type="term" value="F:metal ion binding"/>
    <property type="evidence" value="ECO:0007669"/>
    <property type="project" value="UniProtKB-KW"/>
</dbReference>
<keyword evidence="3 6" id="KW-0547">Nucleotide-binding</keyword>
<dbReference type="EC" id="3.6.-.-" evidence="6"/>
<dbReference type="SUPFAM" id="SSF52540">
    <property type="entry name" value="P-loop containing nucleoside triphosphate hydrolases"/>
    <property type="match status" value="1"/>
</dbReference>
<dbReference type="GO" id="GO:0005829">
    <property type="term" value="C:cytosol"/>
    <property type="evidence" value="ECO:0007669"/>
    <property type="project" value="TreeGrafter"/>
</dbReference>
<organism evidence="9 10">
    <name type="scientific">Spiribacter salinus</name>
    <dbReference type="NCBI Taxonomy" id="1335746"/>
    <lineage>
        <taxon>Bacteria</taxon>
        <taxon>Pseudomonadati</taxon>
        <taxon>Pseudomonadota</taxon>
        <taxon>Gammaproteobacteria</taxon>
        <taxon>Chromatiales</taxon>
        <taxon>Ectothiorhodospiraceae</taxon>
        <taxon>Spiribacter</taxon>
    </lineage>
</organism>
<evidence type="ECO:0000256" key="2">
    <source>
        <dbReference type="ARBA" id="ARBA00022694"/>
    </source>
</evidence>
<accession>A0A540VQE7</accession>
<reference evidence="9 10" key="1">
    <citation type="submission" date="2019-06" db="EMBL/GenBank/DDBJ databases">
        <title>Metagenome assembled Genome of Spiribacter salinus SL48-SHIP from the microbial mat of Salt Lake 48 (Novosibirsk region, Russia).</title>
        <authorList>
            <person name="Shipova A."/>
            <person name="Rozanov A.S."/>
            <person name="Bryanskaya A.V."/>
            <person name="Peltek S.E."/>
        </authorList>
    </citation>
    <scope>NUCLEOTIDE SEQUENCE [LARGE SCALE GENOMIC DNA]</scope>
    <source>
        <strain evidence="9">SL48-SHIP-2</strain>
    </source>
</reference>
<dbReference type="Gene3D" id="3.40.50.300">
    <property type="entry name" value="P-loop containing nucleotide triphosphate hydrolases"/>
    <property type="match status" value="1"/>
</dbReference>
<dbReference type="CDD" id="cd04164">
    <property type="entry name" value="trmE"/>
    <property type="match status" value="1"/>
</dbReference>